<keyword evidence="9" id="KW-1185">Reference proteome</keyword>
<dbReference type="GO" id="GO:0045944">
    <property type="term" value="P:positive regulation of transcription by RNA polymerase II"/>
    <property type="evidence" value="ECO:0007669"/>
    <property type="project" value="TreeGrafter"/>
</dbReference>
<evidence type="ECO:0000256" key="5">
    <source>
        <dbReference type="ARBA" id="ARBA00023242"/>
    </source>
</evidence>
<organism evidence="8 9">
    <name type="scientific">Trichoderma longibrachiatum ATCC 18648</name>
    <dbReference type="NCBI Taxonomy" id="983965"/>
    <lineage>
        <taxon>Eukaryota</taxon>
        <taxon>Fungi</taxon>
        <taxon>Dikarya</taxon>
        <taxon>Ascomycota</taxon>
        <taxon>Pezizomycotina</taxon>
        <taxon>Sordariomycetes</taxon>
        <taxon>Hypocreomycetidae</taxon>
        <taxon>Hypocreales</taxon>
        <taxon>Hypocreaceae</taxon>
        <taxon>Trichoderma</taxon>
    </lineage>
</organism>
<evidence type="ECO:0000256" key="3">
    <source>
        <dbReference type="ARBA" id="ARBA00023125"/>
    </source>
</evidence>
<keyword evidence="2" id="KW-0805">Transcription regulation</keyword>
<dbReference type="OrthoDB" id="3498215at2759"/>
<evidence type="ECO:0000256" key="1">
    <source>
        <dbReference type="ARBA" id="ARBA00004123"/>
    </source>
</evidence>
<gene>
    <name evidence="8" type="ORF">M440DRAFT_1333963</name>
</gene>
<sequence>MPAMALSMTQAALAGQQKHRACDECRSRKIACSKEPNGCDRCLKDGHPCVYSAQKPMGRPRKRRHAETDDPSAAFSVRLPASGPATGSSSQSASLLGPVPSFVSSFASAPPALTAAAAAASVSVSAPAPAALSHSPSVSIPASTSALLSPYPLIAAANHDETALQSLVDAGNYQSQHHLHNATAHHHNHHDDHNHSHNHNHHNHNHHHHSAPSQFPVSDLMGPSLQLDTLDISDLGDLLLPDQTLASLGSIGMNPSVPATGLQPEDRELFDSGETSVMALRQPGLFHGFDFGDNSEAIAGLPNAPSSYQQNWTPRYEQLPAAGDSSPSTHSSNCFESSDPISADTTPPDLESSASGPCTCVALITTAMASLMSLPADTLSAIRVAREAAGLAHDTLNCRQCYSEMYDLSKAVPTSRVQSSVYLGVFVPAACNAYKTILAKVDRDAEQAKEDGRLMHFSLQKVGGILARFVDEGMACTSVDYARLKCCNNKALEPDVWRTNMRAIIKVDVYGSNHLATFGWLDRSMASHVSLYRGLNDVVLLLDVRNNKRHDMADSLLQACYGHAAQPMACQRRQQRHCVSMLDQARTAMNSLVIS</sequence>
<feature type="compositionally biased region" description="Polar residues" evidence="6">
    <location>
        <begin position="85"/>
        <end position="94"/>
    </location>
</feature>
<dbReference type="InterPro" id="IPR001138">
    <property type="entry name" value="Zn2Cys6_DnaBD"/>
</dbReference>
<dbReference type="GO" id="GO:0000981">
    <property type="term" value="F:DNA-binding transcription factor activity, RNA polymerase II-specific"/>
    <property type="evidence" value="ECO:0007669"/>
    <property type="project" value="InterPro"/>
</dbReference>
<evidence type="ECO:0000313" key="9">
    <source>
        <dbReference type="Proteomes" id="UP000240760"/>
    </source>
</evidence>
<dbReference type="GO" id="GO:0005634">
    <property type="term" value="C:nucleus"/>
    <property type="evidence" value="ECO:0007669"/>
    <property type="project" value="UniProtKB-SubCell"/>
</dbReference>
<keyword evidence="5" id="KW-0539">Nucleus</keyword>
<dbReference type="STRING" id="983965.A0A2T4C3B9"/>
<dbReference type="PANTHER" id="PTHR47540">
    <property type="entry name" value="THIAMINE REPRESSIBLE GENES REGULATORY PROTEIN THI5"/>
    <property type="match status" value="1"/>
</dbReference>
<dbReference type="Pfam" id="PF00172">
    <property type="entry name" value="Zn_clus"/>
    <property type="match status" value="1"/>
</dbReference>
<dbReference type="Gene3D" id="4.10.240.10">
    <property type="entry name" value="Zn(2)-C6 fungal-type DNA-binding domain"/>
    <property type="match status" value="1"/>
</dbReference>
<evidence type="ECO:0000256" key="4">
    <source>
        <dbReference type="ARBA" id="ARBA00023163"/>
    </source>
</evidence>
<dbReference type="AlphaFoldDB" id="A0A2T4C3B9"/>
<keyword evidence="4" id="KW-0804">Transcription</keyword>
<dbReference type="PANTHER" id="PTHR47540:SF4">
    <property type="entry name" value="TRANSCRIPTION FACTOR RGLT"/>
    <property type="match status" value="1"/>
</dbReference>
<dbReference type="InterPro" id="IPR036864">
    <property type="entry name" value="Zn2-C6_fun-type_DNA-bd_sf"/>
</dbReference>
<comment type="subcellular location">
    <subcellularLocation>
        <location evidence="1">Nucleus</location>
    </subcellularLocation>
</comment>
<dbReference type="Proteomes" id="UP000240760">
    <property type="component" value="Unassembled WGS sequence"/>
</dbReference>
<name>A0A2T4C3B9_TRILO</name>
<reference evidence="8 9" key="1">
    <citation type="submission" date="2016-07" db="EMBL/GenBank/DDBJ databases">
        <title>Multiple horizontal gene transfer events from other fungi enriched the ability of initially mycotrophic Trichoderma (Ascomycota) to feed on dead plant biomass.</title>
        <authorList>
            <consortium name="DOE Joint Genome Institute"/>
            <person name="Aerts A."/>
            <person name="Atanasova L."/>
            <person name="Chenthamara K."/>
            <person name="Zhang J."/>
            <person name="Grujic M."/>
            <person name="Henrissat B."/>
            <person name="Kuo A."/>
            <person name="Salamov A."/>
            <person name="Lipzen A."/>
            <person name="Labutti K."/>
            <person name="Barry K."/>
            <person name="Miao Y."/>
            <person name="Rahimi M.J."/>
            <person name="Shen Q."/>
            <person name="Grigoriev I.V."/>
            <person name="Kubicek C.P."/>
            <person name="Druzhinina I.S."/>
        </authorList>
    </citation>
    <scope>NUCLEOTIDE SEQUENCE [LARGE SCALE GENOMIC DNA]</scope>
    <source>
        <strain evidence="8 9">ATCC 18648</strain>
    </source>
</reference>
<evidence type="ECO:0000313" key="8">
    <source>
        <dbReference type="EMBL" id="PTB76060.1"/>
    </source>
</evidence>
<dbReference type="GO" id="GO:0008270">
    <property type="term" value="F:zinc ion binding"/>
    <property type="evidence" value="ECO:0007669"/>
    <property type="project" value="InterPro"/>
</dbReference>
<dbReference type="InterPro" id="IPR051711">
    <property type="entry name" value="Stress_Response_Reg"/>
</dbReference>
<feature type="compositionally biased region" description="Polar residues" evidence="6">
    <location>
        <begin position="325"/>
        <end position="345"/>
    </location>
</feature>
<accession>A0A2T4C3B9</accession>
<dbReference type="CDD" id="cd00067">
    <property type="entry name" value="GAL4"/>
    <property type="match status" value="1"/>
</dbReference>
<dbReference type="SUPFAM" id="SSF57701">
    <property type="entry name" value="Zn2/Cys6 DNA-binding domain"/>
    <property type="match status" value="1"/>
</dbReference>
<protein>
    <recommendedName>
        <fullName evidence="7">Zn(2)-C6 fungal-type domain-containing protein</fullName>
    </recommendedName>
</protein>
<dbReference type="PROSITE" id="PS00463">
    <property type="entry name" value="ZN2_CY6_FUNGAL_1"/>
    <property type="match status" value="1"/>
</dbReference>
<evidence type="ECO:0000256" key="6">
    <source>
        <dbReference type="SAM" id="MobiDB-lite"/>
    </source>
</evidence>
<dbReference type="GO" id="GO:0043565">
    <property type="term" value="F:sequence-specific DNA binding"/>
    <property type="evidence" value="ECO:0007669"/>
    <property type="project" value="TreeGrafter"/>
</dbReference>
<evidence type="ECO:0000259" key="7">
    <source>
        <dbReference type="PROSITE" id="PS50048"/>
    </source>
</evidence>
<feature type="domain" description="Zn(2)-C6 fungal-type" evidence="7">
    <location>
        <begin position="21"/>
        <end position="51"/>
    </location>
</feature>
<dbReference type="PROSITE" id="PS50048">
    <property type="entry name" value="ZN2_CY6_FUNGAL_2"/>
    <property type="match status" value="1"/>
</dbReference>
<feature type="compositionally biased region" description="Basic residues" evidence="6">
    <location>
        <begin position="196"/>
        <end position="210"/>
    </location>
</feature>
<feature type="region of interest" description="Disordered" evidence="6">
    <location>
        <begin position="318"/>
        <end position="354"/>
    </location>
</feature>
<feature type="region of interest" description="Disordered" evidence="6">
    <location>
        <begin position="53"/>
        <end position="94"/>
    </location>
</feature>
<evidence type="ECO:0000256" key="2">
    <source>
        <dbReference type="ARBA" id="ARBA00023015"/>
    </source>
</evidence>
<keyword evidence="3" id="KW-0238">DNA-binding</keyword>
<dbReference type="EMBL" id="KZ679132">
    <property type="protein sequence ID" value="PTB76060.1"/>
    <property type="molecule type" value="Genomic_DNA"/>
</dbReference>
<dbReference type="SMART" id="SM00066">
    <property type="entry name" value="GAL4"/>
    <property type="match status" value="1"/>
</dbReference>
<feature type="region of interest" description="Disordered" evidence="6">
    <location>
        <begin position="182"/>
        <end position="220"/>
    </location>
</feature>
<proteinExistence type="predicted"/>